<evidence type="ECO:0000256" key="2">
    <source>
        <dbReference type="SAM" id="Phobius"/>
    </source>
</evidence>
<evidence type="ECO:0000313" key="3">
    <source>
        <dbReference type="EMBL" id="BCB74901.1"/>
    </source>
</evidence>
<dbReference type="KEGG" id="pfla:Pflav_013110"/>
<name>A0A6F8XM92_9ACTN</name>
<dbReference type="RefSeq" id="WP_345073285.1">
    <property type="nucleotide sequence ID" value="NZ_BAABAP010000015.1"/>
</dbReference>
<feature type="transmembrane region" description="Helical" evidence="2">
    <location>
        <begin position="98"/>
        <end position="118"/>
    </location>
</feature>
<keyword evidence="2" id="KW-0472">Membrane</keyword>
<feature type="transmembrane region" description="Helical" evidence="2">
    <location>
        <begin position="151"/>
        <end position="168"/>
    </location>
</feature>
<protein>
    <submittedName>
        <fullName evidence="3">Uncharacterized protein</fullName>
    </submittedName>
</protein>
<evidence type="ECO:0000313" key="4">
    <source>
        <dbReference type="Proteomes" id="UP000502508"/>
    </source>
</evidence>
<accession>A0A6F8XM92</accession>
<dbReference type="AlphaFoldDB" id="A0A6F8XM92"/>
<keyword evidence="4" id="KW-1185">Reference proteome</keyword>
<dbReference type="Proteomes" id="UP000502508">
    <property type="component" value="Chromosome"/>
</dbReference>
<keyword evidence="2" id="KW-1133">Transmembrane helix</keyword>
<reference evidence="3 4" key="1">
    <citation type="submission" date="2020-03" db="EMBL/GenBank/DDBJ databases">
        <title>Whole genome shotgun sequence of Phytohabitans flavus NBRC 107702.</title>
        <authorList>
            <person name="Komaki H."/>
            <person name="Tamura T."/>
        </authorList>
    </citation>
    <scope>NUCLEOTIDE SEQUENCE [LARGE SCALE GENOMIC DNA]</scope>
    <source>
        <strain evidence="3 4">NBRC 107702</strain>
    </source>
</reference>
<feature type="region of interest" description="Disordered" evidence="1">
    <location>
        <begin position="190"/>
        <end position="220"/>
    </location>
</feature>
<dbReference type="EMBL" id="AP022870">
    <property type="protein sequence ID" value="BCB74901.1"/>
    <property type="molecule type" value="Genomic_DNA"/>
</dbReference>
<evidence type="ECO:0000256" key="1">
    <source>
        <dbReference type="SAM" id="MobiDB-lite"/>
    </source>
</evidence>
<proteinExistence type="predicted"/>
<organism evidence="3 4">
    <name type="scientific">Phytohabitans flavus</name>
    <dbReference type="NCBI Taxonomy" id="1076124"/>
    <lineage>
        <taxon>Bacteria</taxon>
        <taxon>Bacillati</taxon>
        <taxon>Actinomycetota</taxon>
        <taxon>Actinomycetes</taxon>
        <taxon>Micromonosporales</taxon>
        <taxon>Micromonosporaceae</taxon>
    </lineage>
</organism>
<gene>
    <name evidence="3" type="ORF">Pflav_013110</name>
</gene>
<keyword evidence="2" id="KW-0812">Transmembrane</keyword>
<reference evidence="3 4" key="2">
    <citation type="submission" date="2020-03" db="EMBL/GenBank/DDBJ databases">
        <authorList>
            <person name="Ichikawa N."/>
            <person name="Kimura A."/>
            <person name="Kitahashi Y."/>
            <person name="Uohara A."/>
        </authorList>
    </citation>
    <scope>NUCLEOTIDE SEQUENCE [LARGE SCALE GENOMIC DNA]</scope>
    <source>
        <strain evidence="3 4">NBRC 107702</strain>
    </source>
</reference>
<sequence>MFVLLGVAIAALLTVVRHTRAEEEMGRRELIGSTVVGRHAALGGAFLLRVWLAWPSWWRSPGPGCWPASGTARLGPAAGRPSLRSPYALAWRLHRGTLLAWTAAFAVAGMVVGGAAVAQLGTTAGVDEARDLGLPQLQASVRESFPHGMRTALWVAAAAMLVGTRLACASRRKRVREPAAPPVLHAVDKVGQQSADRQHGQRMGSRFNAEGHRTSRGSGKLRFPGGAFGAVCLSALAPAH</sequence>